<dbReference type="Ensembl" id="ENSMUST00000091520.14">
    <property type="protein sequence ID" value="ENSMUSP00000089105.8"/>
    <property type="gene ID" value="ENSMUSG00000058331.16"/>
</dbReference>
<dbReference type="GeneTree" id="ENSGT00940000153165"/>
<reference evidence="1" key="3">
    <citation type="submission" date="2025-08" db="UniProtKB">
        <authorList>
            <consortium name="Ensembl"/>
        </authorList>
    </citation>
    <scope>IDENTIFICATION</scope>
    <source>
        <strain evidence="1">C57BL/6J</strain>
    </source>
</reference>
<dbReference type="MGI" id="MGI:107767">
    <property type="gene designation" value="Zfp85"/>
</dbReference>
<dbReference type="ExpressionAtlas" id="F7A6M1">
    <property type="expression patterns" value="baseline and differential"/>
</dbReference>
<evidence type="ECO:0000313" key="2">
    <source>
        <dbReference type="MGI" id="MGI:107767"/>
    </source>
</evidence>
<dbReference type="Bgee" id="ENSMUSG00000058331">
    <property type="expression patterns" value="Expressed in secondary oocyte and 63 other cell types or tissues"/>
</dbReference>
<dbReference type="VEuPathDB" id="HostDB:ENSMUSG00000058331"/>
<accession>F7A6M1</accession>
<name>F7A6M1_MOUSE</name>
<proteinExistence type="predicted"/>
<sequence length="48" mass="5366">MKVGPGCSLDLQIQELCGTFCHSQMWPLISLQMSVNVWTLLSGICIRK</sequence>
<evidence type="ECO:0000313" key="3">
    <source>
        <dbReference type="Proteomes" id="UP000000589"/>
    </source>
</evidence>
<evidence type="ECO:0000313" key="1">
    <source>
        <dbReference type="Ensembl" id="ENSMUSP00000089105.8"/>
    </source>
</evidence>
<organism evidence="1 3">
    <name type="scientific">Mus musculus</name>
    <name type="common">Mouse</name>
    <dbReference type="NCBI Taxonomy" id="10090"/>
    <lineage>
        <taxon>Eukaryota</taxon>
        <taxon>Metazoa</taxon>
        <taxon>Chordata</taxon>
        <taxon>Craniata</taxon>
        <taxon>Vertebrata</taxon>
        <taxon>Euteleostomi</taxon>
        <taxon>Mammalia</taxon>
        <taxon>Eutheria</taxon>
        <taxon>Euarchontoglires</taxon>
        <taxon>Glires</taxon>
        <taxon>Rodentia</taxon>
        <taxon>Myomorpha</taxon>
        <taxon>Muroidea</taxon>
        <taxon>Muridae</taxon>
        <taxon>Murinae</taxon>
        <taxon>Mus</taxon>
        <taxon>Mus</taxon>
    </lineage>
</organism>
<reference evidence="1" key="4">
    <citation type="submission" date="2025-09" db="UniProtKB">
        <authorList>
            <consortium name="Ensembl"/>
        </authorList>
    </citation>
    <scope>IDENTIFICATION</scope>
    <source>
        <strain evidence="1">C57BL/6J</strain>
    </source>
</reference>
<reference evidence="1 3" key="2">
    <citation type="journal article" date="2011" name="PLoS Biol.">
        <title>Modernizing reference genome assemblies.</title>
        <authorList>
            <person name="Church D.M."/>
            <person name="Schneider V.A."/>
            <person name="Graves T."/>
            <person name="Auger K."/>
            <person name="Cunningham F."/>
            <person name="Bouk N."/>
            <person name="Chen H.C."/>
            <person name="Agarwala R."/>
            <person name="McLaren W.M."/>
            <person name="Ritchie G.R."/>
            <person name="Albracht D."/>
            <person name="Kremitzki M."/>
            <person name="Rock S."/>
            <person name="Kotkiewicz H."/>
            <person name="Kremitzki C."/>
            <person name="Wollam A."/>
            <person name="Trani L."/>
            <person name="Fulton L."/>
            <person name="Fulton R."/>
            <person name="Matthews L."/>
            <person name="Whitehead S."/>
            <person name="Chow W."/>
            <person name="Torrance J."/>
            <person name="Dunn M."/>
            <person name="Harden G."/>
            <person name="Threadgold G."/>
            <person name="Wood J."/>
            <person name="Collins J."/>
            <person name="Heath P."/>
            <person name="Griffiths G."/>
            <person name="Pelan S."/>
            <person name="Grafham D."/>
            <person name="Eichler E.E."/>
            <person name="Weinstock G."/>
            <person name="Mardis E.R."/>
            <person name="Wilson R.K."/>
            <person name="Howe K."/>
            <person name="Flicek P."/>
            <person name="Hubbard T."/>
        </authorList>
    </citation>
    <scope>NUCLEOTIDE SEQUENCE [LARGE SCALE GENOMIC DNA]</scope>
    <source>
        <strain evidence="1 3">C57BL/6J</strain>
    </source>
</reference>
<gene>
    <name evidence="1 2" type="primary">Zfp85</name>
</gene>
<keyword evidence="3" id="KW-1185">Reference proteome</keyword>
<dbReference type="AlphaFoldDB" id="F7A6M1"/>
<dbReference type="Proteomes" id="UP000000589">
    <property type="component" value="Chromosome 13"/>
</dbReference>
<dbReference type="AGR" id="MGI:107767"/>
<reference evidence="1 3" key="1">
    <citation type="journal article" date="2009" name="PLoS Biol.">
        <title>Lineage-specific biology revealed by a finished genome assembly of the mouse.</title>
        <authorList>
            <consortium name="Mouse Genome Sequencing Consortium"/>
            <person name="Church D.M."/>
            <person name="Goodstadt L."/>
            <person name="Hillier L.W."/>
            <person name="Zody M.C."/>
            <person name="Goldstein S."/>
            <person name="She X."/>
            <person name="Bult C.J."/>
            <person name="Agarwala R."/>
            <person name="Cherry J.L."/>
            <person name="DiCuccio M."/>
            <person name="Hlavina W."/>
            <person name="Kapustin Y."/>
            <person name="Meric P."/>
            <person name="Maglott D."/>
            <person name="Birtle Z."/>
            <person name="Marques A.C."/>
            <person name="Graves T."/>
            <person name="Zhou S."/>
            <person name="Teague B."/>
            <person name="Potamousis K."/>
            <person name="Churas C."/>
            <person name="Place M."/>
            <person name="Herschleb J."/>
            <person name="Runnheim R."/>
            <person name="Forrest D."/>
            <person name="Amos-Landgraf J."/>
            <person name="Schwartz D.C."/>
            <person name="Cheng Z."/>
            <person name="Lindblad-Toh K."/>
            <person name="Eichler E.E."/>
            <person name="Ponting C.P."/>
        </authorList>
    </citation>
    <scope>NUCLEOTIDE SEQUENCE [LARGE SCALE GENOMIC DNA]</scope>
    <source>
        <strain evidence="1 3">C57BL/6J</strain>
    </source>
</reference>
<protein>
    <submittedName>
        <fullName evidence="1">Zinc finger protein 85</fullName>
    </submittedName>
</protein>